<protein>
    <submittedName>
        <fullName evidence="1">Uncharacterized protein</fullName>
    </submittedName>
</protein>
<evidence type="ECO:0000313" key="2">
    <source>
        <dbReference type="Proteomes" id="UP001177872"/>
    </source>
</evidence>
<organism evidence="1 2">
    <name type="scientific">Serratia ureilytica</name>
    <dbReference type="NCBI Taxonomy" id="300181"/>
    <lineage>
        <taxon>Bacteria</taxon>
        <taxon>Pseudomonadati</taxon>
        <taxon>Pseudomonadota</taxon>
        <taxon>Gammaproteobacteria</taxon>
        <taxon>Enterobacterales</taxon>
        <taxon>Yersiniaceae</taxon>
        <taxon>Serratia</taxon>
    </lineage>
</organism>
<proteinExistence type="predicted"/>
<accession>A0ABU0VLH9</accession>
<comment type="caution">
    <text evidence="1">The sequence shown here is derived from an EMBL/GenBank/DDBJ whole genome shotgun (WGS) entry which is preliminary data.</text>
</comment>
<keyword evidence="2" id="KW-1185">Reference proteome</keyword>
<name>A0ABU0VLH9_9GAMM</name>
<dbReference type="Proteomes" id="UP001177872">
    <property type="component" value="Unassembled WGS sequence"/>
</dbReference>
<dbReference type="EMBL" id="JAVCZN010000005">
    <property type="protein sequence ID" value="MDQ1862239.1"/>
    <property type="molecule type" value="Genomic_DNA"/>
</dbReference>
<sequence>MTHTAENKGLVKMLTDARRSERLQLLEVLDSKLDRLKADGANADLIISTLKRWASVRQSISEAAK</sequence>
<gene>
    <name evidence="1" type="ORF">Q6237_14680</name>
</gene>
<dbReference type="RefSeq" id="WP_262942728.1">
    <property type="nucleotide sequence ID" value="NZ_JAIQCT010000011.1"/>
</dbReference>
<reference evidence="1" key="1">
    <citation type="submission" date="2023-07" db="EMBL/GenBank/DDBJ databases">
        <title>In vitro acaricidal activity of Serratia ureilytica strains isolated from Mimosa pudica nodules againts the dust mite Tyrophagus putrescentiae.</title>
        <authorList>
            <person name="Wong-Villareal A."/>
            <person name="Cerqueda-Garcia D."/>
        </authorList>
    </citation>
    <scope>NUCLEOTIDE SEQUENCE</scope>
    <source>
        <strain evidence="1">UTS2</strain>
    </source>
</reference>
<evidence type="ECO:0000313" key="1">
    <source>
        <dbReference type="EMBL" id="MDQ1862239.1"/>
    </source>
</evidence>